<keyword evidence="15" id="KW-1185">Reference proteome</keyword>
<keyword evidence="10 12" id="KW-0131">Cell cycle</keyword>
<proteinExistence type="inferred from homology"/>
<evidence type="ECO:0000256" key="6">
    <source>
        <dbReference type="ARBA" id="ARBA00022960"/>
    </source>
</evidence>
<evidence type="ECO:0000256" key="5">
    <source>
        <dbReference type="ARBA" id="ARBA00022692"/>
    </source>
</evidence>
<dbReference type="PANTHER" id="PTHR22926:SF5">
    <property type="entry name" value="PHOSPHO-N-ACETYLMURAMOYL-PENTAPEPTIDE-TRANSFERASE HOMOLOG"/>
    <property type="match status" value="1"/>
</dbReference>
<evidence type="ECO:0000256" key="8">
    <source>
        <dbReference type="ARBA" id="ARBA00022989"/>
    </source>
</evidence>
<evidence type="ECO:0000256" key="13">
    <source>
        <dbReference type="NCBIfam" id="TIGR00445"/>
    </source>
</evidence>
<dbReference type="RefSeq" id="WP_182961547.1">
    <property type="nucleotide sequence ID" value="NZ_WNXC01000010.1"/>
</dbReference>
<dbReference type="EMBL" id="WNXC01000010">
    <property type="protein sequence ID" value="MBB2151592.1"/>
    <property type="molecule type" value="Genomic_DNA"/>
</dbReference>
<keyword evidence="3 12" id="KW-0132">Cell division</keyword>
<evidence type="ECO:0000313" key="15">
    <source>
        <dbReference type="Proteomes" id="UP000636110"/>
    </source>
</evidence>
<keyword evidence="12" id="KW-0479">Metal-binding</keyword>
<keyword evidence="9 12" id="KW-0472">Membrane</keyword>
<dbReference type="CDD" id="cd06852">
    <property type="entry name" value="GT_MraY"/>
    <property type="match status" value="1"/>
</dbReference>
<accession>A0ABR6F226</accession>
<feature type="transmembrane region" description="Helical" evidence="12">
    <location>
        <begin position="312"/>
        <end position="333"/>
    </location>
</feature>
<comment type="cofactor">
    <cofactor evidence="12">
        <name>Mg(2+)</name>
        <dbReference type="ChEBI" id="CHEBI:18420"/>
    </cofactor>
</comment>
<reference evidence="14 15" key="1">
    <citation type="submission" date="2019-11" db="EMBL/GenBank/DDBJ databases">
        <title>Description of Pedobacter sp. LMG 31462T.</title>
        <authorList>
            <person name="Carlier A."/>
            <person name="Qi S."/>
            <person name="Vandamme P."/>
        </authorList>
    </citation>
    <scope>NUCLEOTIDE SEQUENCE [LARGE SCALE GENOMIC DNA]</scope>
    <source>
        <strain evidence="14 15">LMG 31462</strain>
    </source>
</reference>
<sequence>MLYYLFEYLNANYDFPGLRLFQYITFRTSLAIIISLIITTVFGRSIINYLQKMQVGETVRNLGLEGQMQKAGTPTMGGIMILLGILVPTLLLANLSNIYVLLMIITTVWMGVIGFVDDYIKVFRKNKEGLAGRFKIVGQVGLALIIGWTMYFNPNIVVRQTVDESGITNATAPMVLRQKGESFYYTQDVKSTLTNVPFYKNNEFDYAKVLKFLGDGYEKYSVFVFLFFVVIIVTAVSNGANITDGIDGLATGTSAIIGITLGLLAYVSGNTVIADYLNIMYIPNSGELMIFAGAFVGACVGFLWYNSYPAQVFMGDTGSLAIGGIIAAFAIMIRKELLIPVLCGVFLIENLSVIIQVSYFKYTKKRFGEGKRVFLMSPLHHHYQKKGYHEAKIVTRFWIIGILLAIITIITLKLR</sequence>
<protein>
    <recommendedName>
        <fullName evidence="12 13">Phospho-N-acetylmuramoyl-pentapeptide-transferase</fullName>
        <ecNumber evidence="12 13">2.7.8.13</ecNumber>
    </recommendedName>
    <alternativeName>
        <fullName evidence="12">UDP-MurNAc-pentapeptide phosphotransferase</fullName>
    </alternativeName>
</protein>
<keyword evidence="8 12" id="KW-1133">Transmembrane helix</keyword>
<dbReference type="PROSITE" id="PS01348">
    <property type="entry name" value="MRAY_2"/>
    <property type="match status" value="1"/>
</dbReference>
<dbReference type="PANTHER" id="PTHR22926">
    <property type="entry name" value="PHOSPHO-N-ACETYLMURAMOYL-PENTAPEPTIDE-TRANSFERASE"/>
    <property type="match status" value="1"/>
</dbReference>
<keyword evidence="6 12" id="KW-0133">Cell shape</keyword>
<evidence type="ECO:0000256" key="12">
    <source>
        <dbReference type="HAMAP-Rule" id="MF_00038"/>
    </source>
</evidence>
<feature type="transmembrane region" description="Helical" evidence="12">
    <location>
        <begin position="393"/>
        <end position="412"/>
    </location>
</feature>
<dbReference type="InterPro" id="IPR000715">
    <property type="entry name" value="Glycosyl_transferase_4"/>
</dbReference>
<evidence type="ECO:0000256" key="4">
    <source>
        <dbReference type="ARBA" id="ARBA00022679"/>
    </source>
</evidence>
<keyword evidence="4 12" id="KW-0808">Transferase</keyword>
<comment type="catalytic activity">
    <reaction evidence="12">
        <text>UDP-N-acetyl-alpha-D-muramoyl-L-alanyl-gamma-D-glutamyl-meso-2,6-diaminopimeloyl-D-alanyl-D-alanine + di-trans,octa-cis-undecaprenyl phosphate = di-trans,octa-cis-undecaprenyl diphospho-N-acetyl-alpha-D-muramoyl-L-alanyl-D-glutamyl-meso-2,6-diaminopimeloyl-D-alanyl-D-alanine + UMP</text>
        <dbReference type="Rhea" id="RHEA:28386"/>
        <dbReference type="ChEBI" id="CHEBI:57865"/>
        <dbReference type="ChEBI" id="CHEBI:60392"/>
        <dbReference type="ChEBI" id="CHEBI:61386"/>
        <dbReference type="ChEBI" id="CHEBI:61387"/>
        <dbReference type="EC" id="2.7.8.13"/>
    </reaction>
</comment>
<feature type="transmembrane region" description="Helical" evidence="12">
    <location>
        <begin position="249"/>
        <end position="268"/>
    </location>
</feature>
<evidence type="ECO:0000256" key="11">
    <source>
        <dbReference type="ARBA" id="ARBA00023316"/>
    </source>
</evidence>
<organism evidence="14 15">
    <name type="scientific">Pedobacter gandavensis</name>
    <dbReference type="NCBI Taxonomy" id="2679963"/>
    <lineage>
        <taxon>Bacteria</taxon>
        <taxon>Pseudomonadati</taxon>
        <taxon>Bacteroidota</taxon>
        <taxon>Sphingobacteriia</taxon>
        <taxon>Sphingobacteriales</taxon>
        <taxon>Sphingobacteriaceae</taxon>
        <taxon>Pedobacter</taxon>
    </lineage>
</organism>
<keyword evidence="12" id="KW-0460">Magnesium</keyword>
<feature type="transmembrane region" description="Helical" evidence="12">
    <location>
        <begin position="339"/>
        <end position="362"/>
    </location>
</feature>
<gene>
    <name evidence="12" type="primary">mraY</name>
    <name evidence="14" type="ORF">GM920_22015</name>
</gene>
<keyword evidence="5 12" id="KW-0812">Transmembrane</keyword>
<evidence type="ECO:0000256" key="7">
    <source>
        <dbReference type="ARBA" id="ARBA00022984"/>
    </source>
</evidence>
<comment type="similarity">
    <text evidence="2 12">Belongs to the glycosyltransferase 4 family. MraY subfamily.</text>
</comment>
<feature type="transmembrane region" description="Helical" evidence="12">
    <location>
        <begin position="98"/>
        <end position="120"/>
    </location>
</feature>
<feature type="transmembrane region" description="Helical" evidence="12">
    <location>
        <begin position="288"/>
        <end position="305"/>
    </location>
</feature>
<dbReference type="Proteomes" id="UP000636110">
    <property type="component" value="Unassembled WGS sequence"/>
</dbReference>
<evidence type="ECO:0000256" key="10">
    <source>
        <dbReference type="ARBA" id="ARBA00023306"/>
    </source>
</evidence>
<feature type="transmembrane region" description="Helical" evidence="12">
    <location>
        <begin position="20"/>
        <end position="50"/>
    </location>
</feature>
<comment type="pathway">
    <text evidence="12">Cell wall biogenesis; peptidoglycan biosynthesis.</text>
</comment>
<evidence type="ECO:0000313" key="14">
    <source>
        <dbReference type="EMBL" id="MBB2151592.1"/>
    </source>
</evidence>
<feature type="transmembrane region" description="Helical" evidence="12">
    <location>
        <begin position="132"/>
        <end position="151"/>
    </location>
</feature>
<comment type="function">
    <text evidence="12">Catalyzes the initial step of the lipid cycle reactions in the biosynthesis of the cell wall peptidoglycan: transfers peptidoglycan precursor phospho-MurNAc-pentapeptide from UDP-MurNAc-pentapeptide onto the lipid carrier undecaprenyl phosphate, yielding undecaprenyl-pyrophosphoryl-MurNAc-pentapeptide, known as lipid I.</text>
</comment>
<dbReference type="PROSITE" id="PS01347">
    <property type="entry name" value="MRAY_1"/>
    <property type="match status" value="1"/>
</dbReference>
<keyword evidence="7 12" id="KW-0573">Peptidoglycan synthesis</keyword>
<evidence type="ECO:0000256" key="3">
    <source>
        <dbReference type="ARBA" id="ARBA00022618"/>
    </source>
</evidence>
<evidence type="ECO:0000256" key="2">
    <source>
        <dbReference type="ARBA" id="ARBA00005583"/>
    </source>
</evidence>
<dbReference type="EC" id="2.7.8.13" evidence="12 13"/>
<keyword evidence="11 12" id="KW-0961">Cell wall biogenesis/degradation</keyword>
<name>A0ABR6F226_9SPHI</name>
<dbReference type="GO" id="GO:0016740">
    <property type="term" value="F:transferase activity"/>
    <property type="evidence" value="ECO:0007669"/>
    <property type="project" value="UniProtKB-KW"/>
</dbReference>
<comment type="subcellular location">
    <subcellularLocation>
        <location evidence="12">Cell membrane</location>
        <topology evidence="12">Multi-pass membrane protein</topology>
    </subcellularLocation>
    <subcellularLocation>
        <location evidence="1">Membrane</location>
        <topology evidence="1">Multi-pass membrane protein</topology>
    </subcellularLocation>
</comment>
<dbReference type="Pfam" id="PF10555">
    <property type="entry name" value="MraY_sig1"/>
    <property type="match status" value="1"/>
</dbReference>
<keyword evidence="12" id="KW-1003">Cell membrane</keyword>
<evidence type="ECO:0000256" key="9">
    <source>
        <dbReference type="ARBA" id="ARBA00023136"/>
    </source>
</evidence>
<dbReference type="InterPro" id="IPR003524">
    <property type="entry name" value="PNAcMuramoyl-5peptid_Trfase"/>
</dbReference>
<evidence type="ECO:0000256" key="1">
    <source>
        <dbReference type="ARBA" id="ARBA00004141"/>
    </source>
</evidence>
<dbReference type="InterPro" id="IPR018480">
    <property type="entry name" value="PNAcMuramoyl-5peptid_Trfase_CS"/>
</dbReference>
<dbReference type="HAMAP" id="MF_00038">
    <property type="entry name" value="MraY"/>
    <property type="match status" value="1"/>
</dbReference>
<feature type="transmembrane region" description="Helical" evidence="12">
    <location>
        <begin position="71"/>
        <end position="92"/>
    </location>
</feature>
<feature type="transmembrane region" description="Helical" evidence="12">
    <location>
        <begin position="220"/>
        <end position="237"/>
    </location>
</feature>
<dbReference type="NCBIfam" id="TIGR00445">
    <property type="entry name" value="mraY"/>
    <property type="match status" value="1"/>
</dbReference>
<dbReference type="Pfam" id="PF00953">
    <property type="entry name" value="Glycos_transf_4"/>
    <property type="match status" value="1"/>
</dbReference>
<comment type="caution">
    <text evidence="14">The sequence shown here is derived from an EMBL/GenBank/DDBJ whole genome shotgun (WGS) entry which is preliminary data.</text>
</comment>